<feature type="region of interest" description="Disordered" evidence="1">
    <location>
        <begin position="1"/>
        <end position="201"/>
    </location>
</feature>
<dbReference type="Proteomes" id="UP000294855">
    <property type="component" value="Unassembled WGS sequence"/>
</dbReference>
<name>A0A484F5F1_9EURY</name>
<proteinExistence type="predicted"/>
<dbReference type="SUPFAM" id="SSF46785">
    <property type="entry name" value="Winged helix' DNA-binding domain"/>
    <property type="match status" value="1"/>
</dbReference>
<evidence type="ECO:0000256" key="1">
    <source>
        <dbReference type="SAM" id="MobiDB-lite"/>
    </source>
</evidence>
<dbReference type="AlphaFoldDB" id="A0A484F5F1"/>
<organism evidence="2 3">
    <name type="scientific">Methanimicrococcus blatticola</name>
    <dbReference type="NCBI Taxonomy" id="91560"/>
    <lineage>
        <taxon>Archaea</taxon>
        <taxon>Methanobacteriati</taxon>
        <taxon>Methanobacteriota</taxon>
        <taxon>Stenosarchaea group</taxon>
        <taxon>Methanomicrobia</taxon>
        <taxon>Methanosarcinales</taxon>
        <taxon>Methanosarcinaceae</taxon>
        <taxon>Methanimicrococcus</taxon>
    </lineage>
</organism>
<dbReference type="InterPro" id="IPR036390">
    <property type="entry name" value="WH_DNA-bd_sf"/>
</dbReference>
<evidence type="ECO:0008006" key="4">
    <source>
        <dbReference type="Google" id="ProtNLM"/>
    </source>
</evidence>
<dbReference type="OrthoDB" id="31046at2157"/>
<dbReference type="RefSeq" id="WP_208107030.1">
    <property type="nucleotide sequence ID" value="NZ_JAHDUW010000001.1"/>
</dbReference>
<reference evidence="2 3" key="1">
    <citation type="submission" date="2019-03" db="EMBL/GenBank/DDBJ databases">
        <title>Genomic Encyclopedia of Type Strains, Phase IV (KMG-IV): sequencing the most valuable type-strain genomes for metagenomic binning, comparative biology and taxonomic classification.</title>
        <authorList>
            <person name="Goeker M."/>
        </authorList>
    </citation>
    <scope>NUCLEOTIDE SEQUENCE [LARGE SCALE GENOMIC DNA]</scope>
    <source>
        <strain evidence="2 3">DSM 13328</strain>
    </source>
</reference>
<feature type="compositionally biased region" description="Basic residues" evidence="1">
    <location>
        <begin position="121"/>
        <end position="130"/>
    </location>
</feature>
<evidence type="ECO:0000313" key="3">
    <source>
        <dbReference type="Proteomes" id="UP000294855"/>
    </source>
</evidence>
<evidence type="ECO:0000313" key="2">
    <source>
        <dbReference type="EMBL" id="TDQ70989.1"/>
    </source>
</evidence>
<keyword evidence="3" id="KW-1185">Reference proteome</keyword>
<dbReference type="EMBL" id="SNYS01000005">
    <property type="protein sequence ID" value="TDQ70989.1"/>
    <property type="molecule type" value="Genomic_DNA"/>
</dbReference>
<feature type="compositionally biased region" description="Low complexity" evidence="1">
    <location>
        <begin position="35"/>
        <end position="86"/>
    </location>
</feature>
<comment type="caution">
    <text evidence="2">The sequence shown here is derived from an EMBL/GenBank/DDBJ whole genome shotgun (WGS) entry which is preliminary data.</text>
</comment>
<protein>
    <recommendedName>
        <fullName evidence="4">B-block binding subunit of TFIIIC</fullName>
    </recommendedName>
</protein>
<sequence length="362" mass="39353">MSTTVKKESTKKKSTKSEEAEAVVVEAEEAKAPAKRTAPAKKTATSKTTAAKTTATKATATKATVTKATATKTAATKTAATKAAAAQDEPEVIAEEPVKKTRGRKPKAAETVPAEEEPVKKTRASTTRKSKTAEEAEPATEAVEVEEPAPKRKYTRKAKADDAEADNVAVDSDIGETAAPAKKPGRKSKKDKEAEAAESDDGADIETRVYNLIKDTPGGVYQNEIWKQLSIDSRKCSRILKKLLDSDQIIREEAVSGGTKTYLLKTVAEERKRNYDVLMVKGMFSPCTGCIGECRPEYCPALTFWIMNLHETPEQLYAAMGYNSDAAEPEHGEVEMPPEFLEEMEAGEYEFADEDDGDLVFD</sequence>
<feature type="compositionally biased region" description="Acidic residues" evidence="1">
    <location>
        <begin position="135"/>
        <end position="147"/>
    </location>
</feature>
<gene>
    <name evidence="2" type="ORF">C7391_0088</name>
</gene>
<accession>A0A484F5F1</accession>